<dbReference type="PROSITE" id="PS50011">
    <property type="entry name" value="PROTEIN_KINASE_DOM"/>
    <property type="match status" value="1"/>
</dbReference>
<dbReference type="SMART" id="SM00220">
    <property type="entry name" value="S_TKc"/>
    <property type="match status" value="1"/>
</dbReference>
<evidence type="ECO:0000313" key="6">
    <source>
        <dbReference type="EMBL" id="KAF9455030.1"/>
    </source>
</evidence>
<keyword evidence="1" id="KW-0808">Transferase</keyword>
<evidence type="ECO:0000256" key="2">
    <source>
        <dbReference type="ARBA" id="ARBA00022741"/>
    </source>
</evidence>
<protein>
    <submittedName>
        <fullName evidence="6">Kinase-like protein</fullName>
    </submittedName>
</protein>
<dbReference type="InterPro" id="IPR000719">
    <property type="entry name" value="Prot_kinase_dom"/>
</dbReference>
<name>A0A9P5XSR0_9AGAR</name>
<dbReference type="GO" id="GO:0004674">
    <property type="term" value="F:protein serine/threonine kinase activity"/>
    <property type="evidence" value="ECO:0007669"/>
    <property type="project" value="TreeGrafter"/>
</dbReference>
<dbReference type="EMBL" id="MU151051">
    <property type="protein sequence ID" value="KAF9455030.1"/>
    <property type="molecule type" value="Genomic_DNA"/>
</dbReference>
<keyword evidence="4" id="KW-0067">ATP-binding</keyword>
<proteinExistence type="predicted"/>
<gene>
    <name evidence="6" type="ORF">P691DRAFT_654681</name>
</gene>
<dbReference type="PANTHER" id="PTHR44329:SF288">
    <property type="entry name" value="MITOGEN-ACTIVATED PROTEIN KINASE KINASE KINASE 20"/>
    <property type="match status" value="1"/>
</dbReference>
<feature type="domain" description="Protein kinase" evidence="5">
    <location>
        <begin position="42"/>
        <end position="313"/>
    </location>
</feature>
<dbReference type="PROSITE" id="PS00108">
    <property type="entry name" value="PROTEIN_KINASE_ST"/>
    <property type="match status" value="1"/>
</dbReference>
<dbReference type="PRINTS" id="PR00109">
    <property type="entry name" value="TYRKINASE"/>
</dbReference>
<dbReference type="Gene3D" id="1.10.510.10">
    <property type="entry name" value="Transferase(Phosphotransferase) domain 1"/>
    <property type="match status" value="1"/>
</dbReference>
<dbReference type="AlphaFoldDB" id="A0A9P5XSR0"/>
<evidence type="ECO:0000256" key="4">
    <source>
        <dbReference type="ARBA" id="ARBA00022840"/>
    </source>
</evidence>
<evidence type="ECO:0000256" key="3">
    <source>
        <dbReference type="ARBA" id="ARBA00022777"/>
    </source>
</evidence>
<evidence type="ECO:0000256" key="1">
    <source>
        <dbReference type="ARBA" id="ARBA00022679"/>
    </source>
</evidence>
<organism evidence="6 7">
    <name type="scientific">Macrolepiota fuliginosa MF-IS2</name>
    <dbReference type="NCBI Taxonomy" id="1400762"/>
    <lineage>
        <taxon>Eukaryota</taxon>
        <taxon>Fungi</taxon>
        <taxon>Dikarya</taxon>
        <taxon>Basidiomycota</taxon>
        <taxon>Agaricomycotina</taxon>
        <taxon>Agaricomycetes</taxon>
        <taxon>Agaricomycetidae</taxon>
        <taxon>Agaricales</taxon>
        <taxon>Agaricineae</taxon>
        <taxon>Agaricaceae</taxon>
        <taxon>Macrolepiota</taxon>
    </lineage>
</organism>
<feature type="non-terminal residue" evidence="6">
    <location>
        <position position="1"/>
    </location>
</feature>
<keyword evidence="3 6" id="KW-0418">Kinase</keyword>
<keyword evidence="2" id="KW-0547">Nucleotide-binding</keyword>
<dbReference type="InterPro" id="IPR008271">
    <property type="entry name" value="Ser/Thr_kinase_AS"/>
</dbReference>
<dbReference type="OrthoDB" id="122279at2759"/>
<dbReference type="Proteomes" id="UP000807342">
    <property type="component" value="Unassembled WGS sequence"/>
</dbReference>
<dbReference type="PANTHER" id="PTHR44329">
    <property type="entry name" value="SERINE/THREONINE-PROTEIN KINASE TNNI3K-RELATED"/>
    <property type="match status" value="1"/>
</dbReference>
<dbReference type="InterPro" id="IPR011009">
    <property type="entry name" value="Kinase-like_dom_sf"/>
</dbReference>
<dbReference type="SUPFAM" id="SSF56112">
    <property type="entry name" value="Protein kinase-like (PK-like)"/>
    <property type="match status" value="1"/>
</dbReference>
<dbReference type="InterPro" id="IPR001245">
    <property type="entry name" value="Ser-Thr/Tyr_kinase_cat_dom"/>
</dbReference>
<dbReference type="GO" id="GO:0005524">
    <property type="term" value="F:ATP binding"/>
    <property type="evidence" value="ECO:0007669"/>
    <property type="project" value="UniProtKB-KW"/>
</dbReference>
<accession>A0A9P5XSR0</accession>
<keyword evidence="7" id="KW-1185">Reference proteome</keyword>
<evidence type="ECO:0000313" key="7">
    <source>
        <dbReference type="Proteomes" id="UP000807342"/>
    </source>
</evidence>
<evidence type="ECO:0000259" key="5">
    <source>
        <dbReference type="PROSITE" id="PS50011"/>
    </source>
</evidence>
<dbReference type="Pfam" id="PF07714">
    <property type="entry name" value="PK_Tyr_Ser-Thr"/>
    <property type="match status" value="1"/>
</dbReference>
<dbReference type="InterPro" id="IPR051681">
    <property type="entry name" value="Ser/Thr_Kinases-Pseudokinases"/>
</dbReference>
<comment type="caution">
    <text evidence="6">The sequence shown here is derived from an EMBL/GenBank/DDBJ whole genome shotgun (WGS) entry which is preliminary data.</text>
</comment>
<reference evidence="6" key="1">
    <citation type="submission" date="2020-11" db="EMBL/GenBank/DDBJ databases">
        <authorList>
            <consortium name="DOE Joint Genome Institute"/>
            <person name="Ahrendt S."/>
            <person name="Riley R."/>
            <person name="Andreopoulos W."/>
            <person name="Labutti K."/>
            <person name="Pangilinan J."/>
            <person name="Ruiz-Duenas F.J."/>
            <person name="Barrasa J.M."/>
            <person name="Sanchez-Garcia M."/>
            <person name="Camarero S."/>
            <person name="Miyauchi S."/>
            <person name="Serrano A."/>
            <person name="Linde D."/>
            <person name="Babiker R."/>
            <person name="Drula E."/>
            <person name="Ayuso-Fernandez I."/>
            <person name="Pacheco R."/>
            <person name="Padilla G."/>
            <person name="Ferreira P."/>
            <person name="Barriuso J."/>
            <person name="Kellner H."/>
            <person name="Castanera R."/>
            <person name="Alfaro M."/>
            <person name="Ramirez L."/>
            <person name="Pisabarro A.G."/>
            <person name="Kuo A."/>
            <person name="Tritt A."/>
            <person name="Lipzen A."/>
            <person name="He G."/>
            <person name="Yan M."/>
            <person name="Ng V."/>
            <person name="Cullen D."/>
            <person name="Martin F."/>
            <person name="Rosso M.-N."/>
            <person name="Henrissat B."/>
            <person name="Hibbett D."/>
            <person name="Martinez A.T."/>
            <person name="Grigoriev I.V."/>
        </authorList>
    </citation>
    <scope>NUCLEOTIDE SEQUENCE</scope>
    <source>
        <strain evidence="6">MF-IS2</strain>
    </source>
</reference>
<sequence length="394" mass="45004">SFQVILQPDLANPGLRKHSLIVLYKLAKSSKVYPQCYVLKDIKRGTPEDGGGFCDIYKGRHNDQYVCLKVIRLYQKPDTDAMLKVVSKETILWRRLRHPNILPFYGIYYLDESRRQICLVSPWMDNGNLVVYLKKNPLVPRKPFICDIVHGLEYLHREDIIHGDLKGANILVNASGGACIADFGLSSVRTDKTFPYTSATTAAPGCTYRWLAPELLETSSRRTRASDVWAFGLVCYEVFTRELPYRECSNDYQVIMKVHAGDLQARPEGDAVPEWDRVDDEAWSLMNRCWTREPENRPTFIQILQGLQAEAYSGKREGILDCTPLESQYGFQKAMQKNSDIRTDLTRVEQILNEVCGPASMLNLFSPRATQYSSDTITLVHKARYFISKALLRS</sequence>